<dbReference type="Proteomes" id="UP000027064">
    <property type="component" value="Unassembled WGS sequence"/>
</dbReference>
<dbReference type="InterPro" id="IPR045863">
    <property type="entry name" value="CorA_TM1_TM2"/>
</dbReference>
<evidence type="ECO:0000256" key="9">
    <source>
        <dbReference type="ARBA" id="ARBA00023136"/>
    </source>
</evidence>
<gene>
    <name evidence="12" type="primary">corA</name>
    <name evidence="13" type="ORF">FEM21_04590</name>
</gene>
<keyword evidence="3 12" id="KW-0813">Transport</keyword>
<evidence type="ECO:0000256" key="7">
    <source>
        <dbReference type="ARBA" id="ARBA00022989"/>
    </source>
</evidence>
<evidence type="ECO:0000256" key="2">
    <source>
        <dbReference type="ARBA" id="ARBA00009765"/>
    </source>
</evidence>
<comment type="similarity">
    <text evidence="2 12">Belongs to the CorA metal ion transporter (MIT) (TC 1.A.35) family.</text>
</comment>
<dbReference type="GO" id="GO:0005886">
    <property type="term" value="C:plasma membrane"/>
    <property type="evidence" value="ECO:0007669"/>
    <property type="project" value="UniProtKB-SubCell"/>
</dbReference>
<comment type="catalytic activity">
    <reaction evidence="10">
        <text>Mg(2+)(in) = Mg(2+)(out)</text>
        <dbReference type="Rhea" id="RHEA:29827"/>
        <dbReference type="ChEBI" id="CHEBI:18420"/>
    </reaction>
</comment>
<evidence type="ECO:0000256" key="8">
    <source>
        <dbReference type="ARBA" id="ARBA00023065"/>
    </source>
</evidence>
<dbReference type="InterPro" id="IPR004488">
    <property type="entry name" value="Mg/Co-transport_prot_CorA"/>
</dbReference>
<accession>A0A066X0K3</accession>
<dbReference type="Gene3D" id="1.20.58.340">
    <property type="entry name" value="Magnesium transport protein CorA, transmembrane region"/>
    <property type="match status" value="2"/>
</dbReference>
<dbReference type="eggNOG" id="COG0598">
    <property type="taxonomic scope" value="Bacteria"/>
</dbReference>
<dbReference type="Gene3D" id="3.30.460.20">
    <property type="entry name" value="CorA soluble domain-like"/>
    <property type="match status" value="1"/>
</dbReference>
<dbReference type="STRING" id="1492738.FEM21_04590"/>
<dbReference type="GO" id="GO:0000287">
    <property type="term" value="F:magnesium ion binding"/>
    <property type="evidence" value="ECO:0007669"/>
    <property type="project" value="TreeGrafter"/>
</dbReference>
<dbReference type="InterPro" id="IPR045861">
    <property type="entry name" value="CorA_cytoplasmic_dom"/>
</dbReference>
<protein>
    <recommendedName>
        <fullName evidence="12">Magnesium transport protein CorA</fullName>
    </recommendedName>
</protein>
<keyword evidence="7 12" id="KW-1133">Transmembrane helix</keyword>
<keyword evidence="6 12" id="KW-0460">Magnesium</keyword>
<dbReference type="EMBL" id="JNCA01000003">
    <property type="protein sequence ID" value="KDN56440.1"/>
    <property type="molecule type" value="Genomic_DNA"/>
</dbReference>
<dbReference type="CDD" id="cd12828">
    <property type="entry name" value="TmCorA-like_1"/>
    <property type="match status" value="1"/>
</dbReference>
<dbReference type="InterPro" id="IPR002523">
    <property type="entry name" value="MgTranspt_CorA/ZnTranspt_ZntB"/>
</dbReference>
<evidence type="ECO:0000256" key="6">
    <source>
        <dbReference type="ARBA" id="ARBA00022842"/>
    </source>
</evidence>
<keyword evidence="14" id="KW-1185">Reference proteome</keyword>
<dbReference type="AlphaFoldDB" id="A0A066X0K3"/>
<feature type="transmembrane region" description="Helical" evidence="12">
    <location>
        <begin position="299"/>
        <end position="319"/>
    </location>
</feature>
<proteinExistence type="inferred from homology"/>
<dbReference type="SUPFAM" id="SSF144083">
    <property type="entry name" value="Magnesium transport protein CorA, transmembrane region"/>
    <property type="match status" value="1"/>
</dbReference>
<evidence type="ECO:0000256" key="10">
    <source>
        <dbReference type="ARBA" id="ARBA00034269"/>
    </source>
</evidence>
<evidence type="ECO:0000256" key="4">
    <source>
        <dbReference type="ARBA" id="ARBA00022475"/>
    </source>
</evidence>
<dbReference type="PANTHER" id="PTHR46494:SF1">
    <property type="entry name" value="CORA FAMILY METAL ION TRANSPORTER (EUROFUNG)"/>
    <property type="match status" value="1"/>
</dbReference>
<dbReference type="PATRIC" id="fig|1492738.3.peg.455"/>
<keyword evidence="8 12" id="KW-0406">Ion transport</keyword>
<reference evidence="13 14" key="1">
    <citation type="submission" date="2014-05" db="EMBL/GenBank/DDBJ databases">
        <title>Genome Sequence of Flavobacterium sp. EM1321.</title>
        <authorList>
            <person name="Shin S.-K."/>
            <person name="Yi H."/>
        </authorList>
    </citation>
    <scope>NUCLEOTIDE SEQUENCE [LARGE SCALE GENOMIC DNA]</scope>
    <source>
        <strain evidence="13 14">EM1321</strain>
    </source>
</reference>
<feature type="transmembrane region" description="Helical" evidence="12">
    <location>
        <begin position="331"/>
        <end position="350"/>
    </location>
</feature>
<evidence type="ECO:0000256" key="5">
    <source>
        <dbReference type="ARBA" id="ARBA00022692"/>
    </source>
</evidence>
<evidence type="ECO:0000313" key="13">
    <source>
        <dbReference type="EMBL" id="KDN56440.1"/>
    </source>
</evidence>
<keyword evidence="5 12" id="KW-0812">Transmembrane</keyword>
<evidence type="ECO:0000256" key="12">
    <source>
        <dbReference type="RuleBase" id="RU362010"/>
    </source>
</evidence>
<organism evidence="13 14">
    <name type="scientific">Flavobacterium seoulense</name>
    <dbReference type="NCBI Taxonomy" id="1492738"/>
    <lineage>
        <taxon>Bacteria</taxon>
        <taxon>Pseudomonadati</taxon>
        <taxon>Bacteroidota</taxon>
        <taxon>Flavobacteriia</taxon>
        <taxon>Flavobacteriales</taxon>
        <taxon>Flavobacteriaceae</taxon>
        <taxon>Flavobacterium</taxon>
    </lineage>
</organism>
<evidence type="ECO:0000256" key="1">
    <source>
        <dbReference type="ARBA" id="ARBA00004651"/>
    </source>
</evidence>
<comment type="caution">
    <text evidence="13">The sequence shown here is derived from an EMBL/GenBank/DDBJ whole genome shotgun (WGS) entry which is preliminary data.</text>
</comment>
<sequence length="356" mass="41252">MRKIKYKKARKVQPNPLEYIGKHKKLGSEMQLFVYDSTFLSENPNINLSDLDESIDLTKNNWLNLHGLNDIEIVEGIGAYFGIDAFLLSDILNTTRRTKLEETPASLFFNIKSILPAENSDNISVEQISFLLKDGVLISFQEKRSDFFTHIRERIRTKSGIVRNKNTDYLLYLLLEAVIENFYITIENEEDKVEELQTLSKASADPKILVRIEKHRDNFNFLKRSIVPLRDSLMGIKILKDDSLSNVIAADSYIYFSRLHQKSLELLEQIESDLQILESASNFFFSSQAHKMNEIMKTLTIVSAIFIPLTFIVGVYGMNFEHMPELKYENGYFTVIGIMVLIGIVMVVYFKKRKWF</sequence>
<comment type="function">
    <text evidence="11">Mediates influx of magnesium ions. Alternates between open and closed states. Activated by low cytoplasmic Mg(2+) levels. Inactive when cytoplasmic Mg(2+) levels are high.</text>
</comment>
<dbReference type="PANTHER" id="PTHR46494">
    <property type="entry name" value="CORA FAMILY METAL ION TRANSPORTER (EUROFUNG)"/>
    <property type="match status" value="1"/>
</dbReference>
<evidence type="ECO:0000313" key="14">
    <source>
        <dbReference type="Proteomes" id="UP000027064"/>
    </source>
</evidence>
<comment type="subcellular location">
    <subcellularLocation>
        <location evidence="1">Cell membrane</location>
        <topology evidence="1">Multi-pass membrane protein</topology>
    </subcellularLocation>
    <subcellularLocation>
        <location evidence="12">Membrane</location>
        <topology evidence="12">Multi-pass membrane protein</topology>
    </subcellularLocation>
</comment>
<dbReference type="GO" id="GO:0050897">
    <property type="term" value="F:cobalt ion binding"/>
    <property type="evidence" value="ECO:0007669"/>
    <property type="project" value="TreeGrafter"/>
</dbReference>
<evidence type="ECO:0000256" key="3">
    <source>
        <dbReference type="ARBA" id="ARBA00022448"/>
    </source>
</evidence>
<keyword evidence="4 12" id="KW-1003">Cell membrane</keyword>
<dbReference type="GO" id="GO:0015087">
    <property type="term" value="F:cobalt ion transmembrane transporter activity"/>
    <property type="evidence" value="ECO:0007669"/>
    <property type="project" value="UniProtKB-UniRule"/>
</dbReference>
<dbReference type="FunFam" id="1.20.58.340:FF:000004">
    <property type="entry name" value="Magnesium transport protein CorA"/>
    <property type="match status" value="1"/>
</dbReference>
<name>A0A066X0K3_9FLAO</name>
<dbReference type="RefSeq" id="WP_035657298.1">
    <property type="nucleotide sequence ID" value="NZ_JNCA01000003.1"/>
</dbReference>
<evidence type="ECO:0000256" key="11">
    <source>
        <dbReference type="ARBA" id="ARBA00045497"/>
    </source>
</evidence>
<dbReference type="GO" id="GO:0015095">
    <property type="term" value="F:magnesium ion transmembrane transporter activity"/>
    <property type="evidence" value="ECO:0007669"/>
    <property type="project" value="UniProtKB-UniRule"/>
</dbReference>
<keyword evidence="9 12" id="KW-0472">Membrane</keyword>
<dbReference type="OrthoDB" id="9803416at2"/>
<dbReference type="NCBIfam" id="TIGR00383">
    <property type="entry name" value="corA"/>
    <property type="match status" value="1"/>
</dbReference>
<dbReference type="Pfam" id="PF01544">
    <property type="entry name" value="CorA"/>
    <property type="match status" value="1"/>
</dbReference>
<dbReference type="SUPFAM" id="SSF143865">
    <property type="entry name" value="CorA soluble domain-like"/>
    <property type="match status" value="1"/>
</dbReference>